<dbReference type="GeneID" id="9626997"/>
<dbReference type="PANTHER" id="PTHR12933:SF0">
    <property type="entry name" value="U3 SMALL NUCLEOLAR RNA-ASSOCIATED PROTEIN 25 HOMOLOG"/>
    <property type="match status" value="1"/>
</dbReference>
<dbReference type="GO" id="GO:0032040">
    <property type="term" value="C:small-subunit processome"/>
    <property type="evidence" value="ECO:0007669"/>
    <property type="project" value="TreeGrafter"/>
</dbReference>
<organism evidence="3">
    <name type="scientific">Volvox carteri f. nagariensis</name>
    <dbReference type="NCBI Taxonomy" id="3068"/>
    <lineage>
        <taxon>Eukaryota</taxon>
        <taxon>Viridiplantae</taxon>
        <taxon>Chlorophyta</taxon>
        <taxon>core chlorophytes</taxon>
        <taxon>Chlorophyceae</taxon>
        <taxon>CS clade</taxon>
        <taxon>Chlamydomonadales</taxon>
        <taxon>Volvocaceae</taxon>
        <taxon>Volvox</taxon>
    </lineage>
</organism>
<dbReference type="Proteomes" id="UP000001058">
    <property type="component" value="Unassembled WGS sequence"/>
</dbReference>
<dbReference type="RefSeq" id="XP_002957502.1">
    <property type="nucleotide sequence ID" value="XM_002957456.1"/>
</dbReference>
<evidence type="ECO:0000313" key="3">
    <source>
        <dbReference type="Proteomes" id="UP000001058"/>
    </source>
</evidence>
<keyword evidence="3" id="KW-1185">Reference proteome</keyword>
<dbReference type="GO" id="GO:0019843">
    <property type="term" value="F:rRNA binding"/>
    <property type="evidence" value="ECO:0007669"/>
    <property type="project" value="TreeGrafter"/>
</dbReference>
<dbReference type="STRING" id="3068.D8UFU3"/>
<dbReference type="InParanoid" id="D8UFU3"/>
<proteinExistence type="predicted"/>
<feature type="domain" description="UTP25 C-terminal" evidence="1">
    <location>
        <begin position="44"/>
        <end position="207"/>
    </location>
</feature>
<sequence length="208" mass="23228">MLWKILLSQKDTGTPHETQIPPWELPLTTTTTTSPQIIPPSTTKLKFAGLLIFIPSYYDFVRLRNALKADDSAEFATVSEYSRNAEVTRARARFYHGQRRVLLYTERAHFYHRYRIRGIQDVIFYGLPDHGEYYSELVNLLEERGAGGGGRGFGAGAAGGSAASLATAHQATVTALFCRWDVLQLERVVGSGRAKKMLQGESGTYMFC</sequence>
<dbReference type="GO" id="GO:0034511">
    <property type="term" value="F:U3 snoRNA binding"/>
    <property type="evidence" value="ECO:0007669"/>
    <property type="project" value="InterPro"/>
</dbReference>
<dbReference type="KEGG" id="vcn:VOLCADRAFT_68308"/>
<gene>
    <name evidence="2" type="ORF">VOLCADRAFT_68308</name>
</gene>
<dbReference type="InterPro" id="IPR010678">
    <property type="entry name" value="UTP25"/>
</dbReference>
<dbReference type="PANTHER" id="PTHR12933">
    <property type="entry name" value="ORF PROTEIN-RELATED"/>
    <property type="match status" value="1"/>
</dbReference>
<evidence type="ECO:0000313" key="2">
    <source>
        <dbReference type="EMBL" id="EFJ41396.1"/>
    </source>
</evidence>
<dbReference type="eggNOG" id="KOG2340">
    <property type="taxonomic scope" value="Eukaryota"/>
</dbReference>
<dbReference type="GO" id="GO:0000462">
    <property type="term" value="P:maturation of SSU-rRNA from tricistronic rRNA transcript (SSU-rRNA, 5.8S rRNA, LSU-rRNA)"/>
    <property type="evidence" value="ECO:0007669"/>
    <property type="project" value="TreeGrafter"/>
</dbReference>
<protein>
    <recommendedName>
        <fullName evidence="1">UTP25 C-terminal domain-containing protein</fullName>
    </recommendedName>
</protein>
<dbReference type="Pfam" id="PF06862">
    <property type="entry name" value="Utp25_C"/>
    <property type="match status" value="1"/>
</dbReference>
<dbReference type="AlphaFoldDB" id="D8UFU3"/>
<accession>D8UFU3</accession>
<evidence type="ECO:0000259" key="1">
    <source>
        <dbReference type="Pfam" id="PF06862"/>
    </source>
</evidence>
<dbReference type="InterPro" id="IPR053939">
    <property type="entry name" value="UTP25_C"/>
</dbReference>
<name>D8UFU3_VOLCA</name>
<dbReference type="OrthoDB" id="10264378at2759"/>
<reference evidence="2 3" key="1">
    <citation type="journal article" date="2010" name="Science">
        <title>Genomic analysis of organismal complexity in the multicellular green alga Volvox carteri.</title>
        <authorList>
            <person name="Prochnik S.E."/>
            <person name="Umen J."/>
            <person name="Nedelcu A.M."/>
            <person name="Hallmann A."/>
            <person name="Miller S.M."/>
            <person name="Nishii I."/>
            <person name="Ferris P."/>
            <person name="Kuo A."/>
            <person name="Mitros T."/>
            <person name="Fritz-Laylin L.K."/>
            <person name="Hellsten U."/>
            <person name="Chapman J."/>
            <person name="Simakov O."/>
            <person name="Rensing S.A."/>
            <person name="Terry A."/>
            <person name="Pangilinan J."/>
            <person name="Kapitonov V."/>
            <person name="Jurka J."/>
            <person name="Salamov A."/>
            <person name="Shapiro H."/>
            <person name="Schmutz J."/>
            <person name="Grimwood J."/>
            <person name="Lindquist E."/>
            <person name="Lucas S."/>
            <person name="Grigoriev I.V."/>
            <person name="Schmitt R."/>
            <person name="Kirk D."/>
            <person name="Rokhsar D.S."/>
        </authorList>
    </citation>
    <scope>NUCLEOTIDE SEQUENCE [LARGE SCALE GENOMIC DNA]</scope>
    <source>
        <strain evidence="3">f. Nagariensis / Eve</strain>
    </source>
</reference>
<dbReference type="EMBL" id="GL378395">
    <property type="protein sequence ID" value="EFJ41396.1"/>
    <property type="molecule type" value="Genomic_DNA"/>
</dbReference>